<evidence type="ECO:0000256" key="2">
    <source>
        <dbReference type="ARBA" id="ARBA00006873"/>
    </source>
</evidence>
<protein>
    <recommendedName>
        <fullName evidence="14">Peroxidase</fullName>
        <ecNumber evidence="14">1.11.1.7</ecNumber>
    </recommendedName>
</protein>
<dbReference type="PRINTS" id="PR00461">
    <property type="entry name" value="PLPEROXIDASE"/>
</dbReference>
<dbReference type="InterPro" id="IPR019793">
    <property type="entry name" value="Peroxidases_heam-ligand_BS"/>
</dbReference>
<evidence type="ECO:0000256" key="4">
    <source>
        <dbReference type="ARBA" id="ARBA00022617"/>
    </source>
</evidence>
<evidence type="ECO:0000256" key="6">
    <source>
        <dbReference type="ARBA" id="ARBA00023002"/>
    </source>
</evidence>
<evidence type="ECO:0000256" key="9">
    <source>
        <dbReference type="PIRSR" id="PIRSR600823-1"/>
    </source>
</evidence>
<keyword evidence="4 14" id="KW-0349">Heme</keyword>
<comment type="similarity">
    <text evidence="2">Belongs to the peroxidase family. Ascorbate peroxidase subfamily.</text>
</comment>
<dbReference type="AlphaFoldDB" id="A0A8T0IC95"/>
<evidence type="ECO:0000256" key="12">
    <source>
        <dbReference type="PIRSR" id="PIRSR600823-4"/>
    </source>
</evidence>
<evidence type="ECO:0000256" key="5">
    <source>
        <dbReference type="ARBA" id="ARBA00022723"/>
    </source>
</evidence>
<sequence>MAMKTIVLVYGLVALATLLQLADAEGCPFSGSRRNLLQVAPPLPAAPAPLPGPPTGPDVFEGTLLNYDFYTQICPTFKAIVKDKVASAVAQDSLAPAFLLRLFFHDCFVQGCDGSLLLNSTVLNLAEKDQAKSFTLNMFWVIDAIKDAAEAACPGVVSCADILAATAVEAVLQAGGPPIYLAYGRRDALDSFAAAAQTNMPGGFLHVQGLIENFQNQGLNITDLVALSGAHTIGQTRCSTFVQDRFAISGNNPFPDTDYGQEIYSYCLEGTTAGVDRRVALDSNTTTLFDNAYFRSIINGRGILVSDNDLFVDSRTIPLVKQYAADQGAFFNAFAESMRKMSKIGILTGTQGQVRKQCWVRNTIDKVANPFSNFDFDPISPTICKPARTTDTPVCASS</sequence>
<name>A0A8T0IC95_CERPU</name>
<proteinExistence type="inferred from homology"/>
<feature type="disulfide bond" evidence="13">
    <location>
        <begin position="74"/>
        <end position="153"/>
    </location>
</feature>
<dbReference type="PANTHER" id="PTHR31517:SF48">
    <property type="entry name" value="PEROXIDASE 16-RELATED"/>
    <property type="match status" value="1"/>
</dbReference>
<accession>A0A8T0IC95</accession>
<feature type="site" description="Transition state stabilizer" evidence="12">
    <location>
        <position position="101"/>
    </location>
</feature>
<dbReference type="GO" id="GO:0042744">
    <property type="term" value="P:hydrogen peroxide catabolic process"/>
    <property type="evidence" value="ECO:0007669"/>
    <property type="project" value="UniProtKB-KW"/>
</dbReference>
<feature type="chain" id="PRO_5035963332" description="Peroxidase" evidence="14">
    <location>
        <begin position="25"/>
        <end position="398"/>
    </location>
</feature>
<keyword evidence="17" id="KW-1185">Reference proteome</keyword>
<evidence type="ECO:0000256" key="13">
    <source>
        <dbReference type="PIRSR" id="PIRSR600823-5"/>
    </source>
</evidence>
<dbReference type="FunFam" id="1.10.420.10:FF:000001">
    <property type="entry name" value="Peroxidase"/>
    <property type="match status" value="1"/>
</dbReference>
<feature type="binding site" evidence="11">
    <location>
        <position position="290"/>
    </location>
    <ligand>
        <name>Ca(2+)</name>
        <dbReference type="ChEBI" id="CHEBI:29108"/>
        <label>2</label>
    </ligand>
</feature>
<feature type="binding site" evidence="11">
    <location>
        <position position="282"/>
    </location>
    <ligand>
        <name>Ca(2+)</name>
        <dbReference type="ChEBI" id="CHEBI:29108"/>
        <label>2</label>
    </ligand>
</feature>
<feature type="signal peptide" evidence="14">
    <location>
        <begin position="1"/>
        <end position="24"/>
    </location>
</feature>
<feature type="binding site" evidence="11">
    <location>
        <position position="232"/>
    </location>
    <ligand>
        <name>Ca(2+)</name>
        <dbReference type="ChEBI" id="CHEBI:29108"/>
        <label>2</label>
    </ligand>
</feature>
<evidence type="ECO:0000256" key="10">
    <source>
        <dbReference type="PIRSR" id="PIRSR600823-2"/>
    </source>
</evidence>
<gene>
    <name evidence="16" type="ORF">KC19_4G186100</name>
</gene>
<feature type="binding site" evidence="11">
    <location>
        <position position="127"/>
    </location>
    <ligand>
        <name>Ca(2+)</name>
        <dbReference type="ChEBI" id="CHEBI:29108"/>
        <label>1</label>
    </ligand>
</feature>
<feature type="binding site" evidence="10">
    <location>
        <position position="201"/>
    </location>
    <ligand>
        <name>substrate</name>
    </ligand>
</feature>
<feature type="binding site" evidence="11">
    <location>
        <position position="109"/>
    </location>
    <ligand>
        <name>Ca(2+)</name>
        <dbReference type="ChEBI" id="CHEBI:29108"/>
        <label>1</label>
    </ligand>
</feature>
<feature type="disulfide bond" evidence="13">
    <location>
        <begin position="159"/>
        <end position="358"/>
    </location>
</feature>
<evidence type="ECO:0000256" key="7">
    <source>
        <dbReference type="ARBA" id="ARBA00023004"/>
    </source>
</evidence>
<dbReference type="GO" id="GO:0140825">
    <property type="term" value="F:lactoperoxidase activity"/>
    <property type="evidence" value="ECO:0007669"/>
    <property type="project" value="UniProtKB-EC"/>
</dbReference>
<dbReference type="Proteomes" id="UP000822688">
    <property type="component" value="Chromosome 4"/>
</dbReference>
<keyword evidence="3 14" id="KW-0575">Peroxidase</keyword>
<comment type="cofactor">
    <cofactor evidence="11 14">
        <name>Ca(2+)</name>
        <dbReference type="ChEBI" id="CHEBI:29108"/>
    </cofactor>
    <text evidence="11 14">Binds 2 calcium ions per subunit.</text>
</comment>
<dbReference type="GO" id="GO:0006979">
    <property type="term" value="P:response to oxidative stress"/>
    <property type="evidence" value="ECO:0007669"/>
    <property type="project" value="UniProtKB-UniRule"/>
</dbReference>
<feature type="domain" description="Plant heme peroxidase family profile" evidence="15">
    <location>
        <begin position="64"/>
        <end position="362"/>
    </location>
</feature>
<dbReference type="PANTHER" id="PTHR31517">
    <property type="match status" value="1"/>
</dbReference>
<keyword evidence="14" id="KW-0732">Signal</keyword>
<evidence type="ECO:0000256" key="3">
    <source>
        <dbReference type="ARBA" id="ARBA00022559"/>
    </source>
</evidence>
<dbReference type="InterPro" id="IPR002016">
    <property type="entry name" value="Haem_peroxidase"/>
</dbReference>
<feature type="active site" description="Proton acceptor" evidence="9">
    <location>
        <position position="105"/>
    </location>
</feature>
<organism evidence="16 17">
    <name type="scientific">Ceratodon purpureus</name>
    <name type="common">Fire moss</name>
    <name type="synonym">Dicranum purpureum</name>
    <dbReference type="NCBI Taxonomy" id="3225"/>
    <lineage>
        <taxon>Eukaryota</taxon>
        <taxon>Viridiplantae</taxon>
        <taxon>Streptophyta</taxon>
        <taxon>Embryophyta</taxon>
        <taxon>Bryophyta</taxon>
        <taxon>Bryophytina</taxon>
        <taxon>Bryopsida</taxon>
        <taxon>Dicranidae</taxon>
        <taxon>Pseudoditrichales</taxon>
        <taxon>Ditrichaceae</taxon>
        <taxon>Ceratodon</taxon>
    </lineage>
</organism>
<dbReference type="InterPro" id="IPR010255">
    <property type="entry name" value="Haem_peroxidase_sf"/>
</dbReference>
<comment type="cofactor">
    <cofactor evidence="11 14">
        <name>heme b</name>
        <dbReference type="ChEBI" id="CHEBI:60344"/>
    </cofactor>
    <text evidence="11 14">Binds 1 heme b (iron(II)-protoporphyrin IX) group per subunit.</text>
</comment>
<keyword evidence="11 14" id="KW-0106">Calcium</keyword>
<feature type="disulfide bond" evidence="13">
    <location>
        <begin position="107"/>
        <end position="112"/>
    </location>
</feature>
<keyword evidence="14" id="KW-0964">Secreted</keyword>
<dbReference type="Pfam" id="PF00141">
    <property type="entry name" value="peroxidase"/>
    <property type="match status" value="1"/>
</dbReference>
<reference evidence="16" key="1">
    <citation type="submission" date="2020-06" db="EMBL/GenBank/DDBJ databases">
        <title>WGS assembly of Ceratodon purpureus strain R40.</title>
        <authorList>
            <person name="Carey S.B."/>
            <person name="Jenkins J."/>
            <person name="Shu S."/>
            <person name="Lovell J.T."/>
            <person name="Sreedasyam A."/>
            <person name="Maumus F."/>
            <person name="Tiley G.P."/>
            <person name="Fernandez-Pozo N."/>
            <person name="Barry K."/>
            <person name="Chen C."/>
            <person name="Wang M."/>
            <person name="Lipzen A."/>
            <person name="Daum C."/>
            <person name="Saski C.A."/>
            <person name="Payton A.C."/>
            <person name="Mcbreen J.C."/>
            <person name="Conrad R.E."/>
            <person name="Kollar L.M."/>
            <person name="Olsson S."/>
            <person name="Huttunen S."/>
            <person name="Landis J.B."/>
            <person name="Wickett N.J."/>
            <person name="Johnson M.G."/>
            <person name="Rensing S.A."/>
            <person name="Grimwood J."/>
            <person name="Schmutz J."/>
            <person name="Mcdaniel S.F."/>
        </authorList>
    </citation>
    <scope>NUCLEOTIDE SEQUENCE</scope>
    <source>
        <strain evidence="16">R40</strain>
    </source>
</reference>
<comment type="subcellular location">
    <subcellularLocation>
        <location evidence="14">Secreted</location>
    </subcellularLocation>
</comment>
<dbReference type="Gene3D" id="1.10.420.10">
    <property type="entry name" value="Peroxidase, domain 2"/>
    <property type="match status" value="1"/>
</dbReference>
<dbReference type="InterPro" id="IPR033905">
    <property type="entry name" value="Secretory_peroxidase"/>
</dbReference>
<dbReference type="InterPro" id="IPR000823">
    <property type="entry name" value="Peroxidase_pln"/>
</dbReference>
<dbReference type="EMBL" id="CM026424">
    <property type="protein sequence ID" value="KAG0580605.1"/>
    <property type="molecule type" value="Genomic_DNA"/>
</dbReference>
<evidence type="ECO:0000259" key="15">
    <source>
        <dbReference type="PROSITE" id="PS50873"/>
    </source>
</evidence>
<dbReference type="PROSITE" id="PS50873">
    <property type="entry name" value="PEROXIDASE_4"/>
    <property type="match status" value="1"/>
</dbReference>
<feature type="binding site" evidence="11">
    <location>
        <position position="111"/>
    </location>
    <ligand>
        <name>Ca(2+)</name>
        <dbReference type="ChEBI" id="CHEBI:29108"/>
        <label>1</label>
    </ligand>
</feature>
<dbReference type="PROSITE" id="PS00435">
    <property type="entry name" value="PEROXIDASE_1"/>
    <property type="match status" value="1"/>
</dbReference>
<keyword evidence="7 11" id="KW-0408">Iron</keyword>
<comment type="similarity">
    <text evidence="14">Belongs to the peroxidase family. Classical plant (class III) peroxidase subfamily.</text>
</comment>
<feature type="binding site" evidence="11">
    <location>
        <position position="285"/>
    </location>
    <ligand>
        <name>Ca(2+)</name>
        <dbReference type="ChEBI" id="CHEBI:29108"/>
        <label>2</label>
    </ligand>
</feature>
<feature type="binding site" evidence="11">
    <location>
        <position position="115"/>
    </location>
    <ligand>
        <name>Ca(2+)</name>
        <dbReference type="ChEBI" id="CHEBI:29108"/>
        <label>1</label>
    </ligand>
</feature>
<evidence type="ECO:0000313" key="16">
    <source>
        <dbReference type="EMBL" id="KAG0580605.1"/>
    </source>
</evidence>
<dbReference type="GO" id="GO:0020037">
    <property type="term" value="F:heme binding"/>
    <property type="evidence" value="ECO:0007669"/>
    <property type="project" value="UniProtKB-UniRule"/>
</dbReference>
<comment type="catalytic activity">
    <reaction evidence="1 14">
        <text>2 a phenolic donor + H2O2 = 2 a phenolic radical donor + 2 H2O</text>
        <dbReference type="Rhea" id="RHEA:56136"/>
        <dbReference type="ChEBI" id="CHEBI:15377"/>
        <dbReference type="ChEBI" id="CHEBI:16240"/>
        <dbReference type="ChEBI" id="CHEBI:139520"/>
        <dbReference type="ChEBI" id="CHEBI:139521"/>
        <dbReference type="EC" id="1.11.1.7"/>
    </reaction>
</comment>
<keyword evidence="8 13" id="KW-1015">Disulfide bond</keyword>
<evidence type="ECO:0000256" key="14">
    <source>
        <dbReference type="RuleBase" id="RU362060"/>
    </source>
</evidence>
<dbReference type="GO" id="GO:0046872">
    <property type="term" value="F:metal ion binding"/>
    <property type="evidence" value="ECO:0007669"/>
    <property type="project" value="UniProtKB-UniRule"/>
</dbReference>
<keyword evidence="14" id="KW-0376">Hydrogen peroxide</keyword>
<evidence type="ECO:0000256" key="1">
    <source>
        <dbReference type="ARBA" id="ARBA00000189"/>
    </source>
</evidence>
<feature type="binding site" evidence="11">
    <location>
        <position position="106"/>
    </location>
    <ligand>
        <name>Ca(2+)</name>
        <dbReference type="ChEBI" id="CHEBI:29108"/>
        <label>1</label>
    </ligand>
</feature>
<comment type="caution">
    <text evidence="16">The sequence shown here is derived from an EMBL/GenBank/DDBJ whole genome shotgun (WGS) entry which is preliminary data.</text>
</comment>
<comment type="function">
    <text evidence="14">Removal of H(2)O(2), oxidation of toxic reductants, biosynthesis and degradation of lignin, suberization, auxin catabolism, response to environmental stresses such as wounding, pathogen attack and oxidative stress.</text>
</comment>
<evidence type="ECO:0000256" key="11">
    <source>
        <dbReference type="PIRSR" id="PIRSR600823-3"/>
    </source>
</evidence>
<evidence type="ECO:0000313" key="17">
    <source>
        <dbReference type="Proteomes" id="UP000822688"/>
    </source>
</evidence>
<evidence type="ECO:0000256" key="8">
    <source>
        <dbReference type="ARBA" id="ARBA00023157"/>
    </source>
</evidence>
<keyword evidence="6 14" id="KW-0560">Oxidoreductase</keyword>
<dbReference type="SUPFAM" id="SSF48113">
    <property type="entry name" value="Heme-dependent peroxidases"/>
    <property type="match status" value="1"/>
</dbReference>
<dbReference type="GO" id="GO:0005576">
    <property type="term" value="C:extracellular region"/>
    <property type="evidence" value="ECO:0007669"/>
    <property type="project" value="UniProtKB-SubCell"/>
</dbReference>
<keyword evidence="5 11" id="KW-0479">Metal-binding</keyword>
<feature type="binding site" description="axial binding residue" evidence="11">
    <location>
        <position position="231"/>
    </location>
    <ligand>
        <name>heme b</name>
        <dbReference type="ChEBI" id="CHEBI:60344"/>
    </ligand>
    <ligandPart>
        <name>Fe</name>
        <dbReference type="ChEBI" id="CHEBI:18248"/>
    </ligandPart>
</feature>
<dbReference type="CDD" id="cd00693">
    <property type="entry name" value="secretory_peroxidase"/>
    <property type="match status" value="1"/>
</dbReference>
<dbReference type="PRINTS" id="PR00458">
    <property type="entry name" value="PEROXIDASE"/>
</dbReference>
<feature type="disulfide bond" evidence="13">
    <location>
        <begin position="238"/>
        <end position="267"/>
    </location>
</feature>
<feature type="binding site" evidence="11">
    <location>
        <position position="113"/>
    </location>
    <ligand>
        <name>Ca(2+)</name>
        <dbReference type="ChEBI" id="CHEBI:29108"/>
        <label>1</label>
    </ligand>
</feature>
<dbReference type="EC" id="1.11.1.7" evidence="14"/>
<dbReference type="Gene3D" id="1.10.520.10">
    <property type="match status" value="1"/>
</dbReference>